<sequence>MKRRATLVSSFAGLVMFFGLWQIFSLIVNRPILPSPVEVVPLFFRNIITGDLGLHFLASAARVLAAILIATLLAAPLGLALGQMPKVDRVVGPLIALIYPIPKIIFLPVIYVLMGITDLSKITLIAIIIFFQILVVVRDEAAGLKKELILSVKSLGAGRRALFRYVYLPASIPAVLTALRVSVGTAVAVLFIAEQSLTSYGLGYYIVIETYQVLLYPEMYTGIMGMGVLGVLLYFGIYSIELKVSRHMFIE</sequence>
<dbReference type="Pfam" id="PF00528">
    <property type="entry name" value="BPD_transp_1"/>
    <property type="match status" value="1"/>
</dbReference>
<proteinExistence type="inferred from homology"/>
<evidence type="ECO:0000256" key="6">
    <source>
        <dbReference type="ARBA" id="ARBA00023136"/>
    </source>
</evidence>
<dbReference type="AlphaFoldDB" id="A0A8D5FJS0"/>
<evidence type="ECO:0000256" key="4">
    <source>
        <dbReference type="ARBA" id="ARBA00022692"/>
    </source>
</evidence>
<keyword evidence="4 7" id="KW-0812">Transmembrane</keyword>
<name>A0A8D5FJS0_9BACT</name>
<evidence type="ECO:0000313" key="9">
    <source>
        <dbReference type="EMBL" id="BCL62668.1"/>
    </source>
</evidence>
<dbReference type="KEGG" id="dbk:DGMP_33610"/>
<dbReference type="GO" id="GO:0005886">
    <property type="term" value="C:plasma membrane"/>
    <property type="evidence" value="ECO:0007669"/>
    <property type="project" value="UniProtKB-SubCell"/>
</dbReference>
<dbReference type="InterPro" id="IPR000515">
    <property type="entry name" value="MetI-like"/>
</dbReference>
<evidence type="ECO:0000259" key="8">
    <source>
        <dbReference type="PROSITE" id="PS50928"/>
    </source>
</evidence>
<evidence type="ECO:0000256" key="5">
    <source>
        <dbReference type="ARBA" id="ARBA00022989"/>
    </source>
</evidence>
<evidence type="ECO:0000256" key="7">
    <source>
        <dbReference type="RuleBase" id="RU363032"/>
    </source>
</evidence>
<evidence type="ECO:0000313" key="10">
    <source>
        <dbReference type="Proteomes" id="UP000826725"/>
    </source>
</evidence>
<keyword evidence="10" id="KW-1185">Reference proteome</keyword>
<dbReference type="RefSeq" id="WP_228854999.1">
    <property type="nucleotide sequence ID" value="NZ_AP024086.1"/>
</dbReference>
<keyword evidence="5 7" id="KW-1133">Transmembrane helix</keyword>
<keyword evidence="3" id="KW-1003">Cell membrane</keyword>
<dbReference type="PANTHER" id="PTHR30151">
    <property type="entry name" value="ALKANE SULFONATE ABC TRANSPORTER-RELATED, MEMBRANE SUBUNIT"/>
    <property type="match status" value="1"/>
</dbReference>
<feature type="transmembrane region" description="Helical" evidence="7">
    <location>
        <begin position="94"/>
        <end position="113"/>
    </location>
</feature>
<dbReference type="GO" id="GO:0055085">
    <property type="term" value="P:transmembrane transport"/>
    <property type="evidence" value="ECO:0007669"/>
    <property type="project" value="InterPro"/>
</dbReference>
<feature type="transmembrane region" description="Helical" evidence="7">
    <location>
        <begin position="7"/>
        <end position="28"/>
    </location>
</feature>
<feature type="transmembrane region" description="Helical" evidence="7">
    <location>
        <begin position="119"/>
        <end position="137"/>
    </location>
</feature>
<feature type="transmembrane region" description="Helical" evidence="7">
    <location>
        <begin position="60"/>
        <end position="82"/>
    </location>
</feature>
<organism evidence="9 10">
    <name type="scientific">Desulfomarina profundi</name>
    <dbReference type="NCBI Taxonomy" id="2772557"/>
    <lineage>
        <taxon>Bacteria</taxon>
        <taxon>Pseudomonadati</taxon>
        <taxon>Thermodesulfobacteriota</taxon>
        <taxon>Desulfobulbia</taxon>
        <taxon>Desulfobulbales</taxon>
        <taxon>Desulfobulbaceae</taxon>
        <taxon>Desulfomarina</taxon>
    </lineage>
</organism>
<reference evidence="9" key="1">
    <citation type="submission" date="2020-09" db="EMBL/GenBank/DDBJ databases">
        <title>Desulfogranum mesoprofundum gen. nov., sp. nov., a novel mesophilic, sulfate-reducing chemolithoautotroph isolated from a deep-sea hydrothermal vent chimney in the Suiyo Seamount.</title>
        <authorList>
            <person name="Hashimoto Y."/>
            <person name="Nakagawa S."/>
        </authorList>
    </citation>
    <scope>NUCLEOTIDE SEQUENCE</scope>
    <source>
        <strain evidence="9">KT2</strain>
    </source>
</reference>
<keyword evidence="6 7" id="KW-0472">Membrane</keyword>
<comment type="subcellular location">
    <subcellularLocation>
        <location evidence="1 7">Cell membrane</location>
        <topology evidence="1 7">Multi-pass membrane protein</topology>
    </subcellularLocation>
</comment>
<evidence type="ECO:0000256" key="2">
    <source>
        <dbReference type="ARBA" id="ARBA00022448"/>
    </source>
</evidence>
<dbReference type="CDD" id="cd06261">
    <property type="entry name" value="TM_PBP2"/>
    <property type="match status" value="1"/>
</dbReference>
<dbReference type="PROSITE" id="PS50928">
    <property type="entry name" value="ABC_TM1"/>
    <property type="match status" value="1"/>
</dbReference>
<feature type="domain" description="ABC transmembrane type-1" evidence="8">
    <location>
        <begin position="56"/>
        <end position="241"/>
    </location>
</feature>
<gene>
    <name evidence="9" type="ORF">DGMP_33610</name>
</gene>
<dbReference type="PANTHER" id="PTHR30151:SF0">
    <property type="entry name" value="ABC TRANSPORTER PERMEASE PROTEIN MJ0413-RELATED"/>
    <property type="match status" value="1"/>
</dbReference>
<evidence type="ECO:0000256" key="3">
    <source>
        <dbReference type="ARBA" id="ARBA00022475"/>
    </source>
</evidence>
<dbReference type="Proteomes" id="UP000826725">
    <property type="component" value="Chromosome"/>
</dbReference>
<comment type="similarity">
    <text evidence="7">Belongs to the binding-protein-dependent transport system permease family.</text>
</comment>
<keyword evidence="2 7" id="KW-0813">Transport</keyword>
<evidence type="ECO:0000256" key="1">
    <source>
        <dbReference type="ARBA" id="ARBA00004651"/>
    </source>
</evidence>
<feature type="transmembrane region" description="Helical" evidence="7">
    <location>
        <begin position="219"/>
        <end position="240"/>
    </location>
</feature>
<protein>
    <submittedName>
        <fullName evidence="9">ABC transporter permease</fullName>
    </submittedName>
</protein>
<dbReference type="EMBL" id="AP024086">
    <property type="protein sequence ID" value="BCL62668.1"/>
    <property type="molecule type" value="Genomic_DNA"/>
</dbReference>
<accession>A0A8D5FJS0</accession>